<dbReference type="EMBL" id="GBRH01185068">
    <property type="protein sequence ID" value="JAE12828.1"/>
    <property type="molecule type" value="Transcribed_RNA"/>
</dbReference>
<proteinExistence type="predicted"/>
<evidence type="ECO:0000313" key="1">
    <source>
        <dbReference type="EMBL" id="JAE12828.1"/>
    </source>
</evidence>
<sequence>MLITNMMVKMGSSVYSTTIFDRSLHRGSFPFPISVSKNLPEKRGMERVQVVQARSAARESAMRALCCESRSQTPAQVTALEEEEIAAATSAAAAAASREGGA</sequence>
<protein>
    <submittedName>
        <fullName evidence="1">Uncharacterized protein</fullName>
    </submittedName>
</protein>
<organism evidence="1">
    <name type="scientific">Arundo donax</name>
    <name type="common">Giant reed</name>
    <name type="synonym">Donax arundinaceus</name>
    <dbReference type="NCBI Taxonomy" id="35708"/>
    <lineage>
        <taxon>Eukaryota</taxon>
        <taxon>Viridiplantae</taxon>
        <taxon>Streptophyta</taxon>
        <taxon>Embryophyta</taxon>
        <taxon>Tracheophyta</taxon>
        <taxon>Spermatophyta</taxon>
        <taxon>Magnoliopsida</taxon>
        <taxon>Liliopsida</taxon>
        <taxon>Poales</taxon>
        <taxon>Poaceae</taxon>
        <taxon>PACMAD clade</taxon>
        <taxon>Arundinoideae</taxon>
        <taxon>Arundineae</taxon>
        <taxon>Arundo</taxon>
    </lineage>
</organism>
<reference evidence="1" key="1">
    <citation type="submission" date="2014-09" db="EMBL/GenBank/DDBJ databases">
        <authorList>
            <person name="Magalhaes I.L.F."/>
            <person name="Oliveira U."/>
            <person name="Santos F.R."/>
            <person name="Vidigal T.H.D.A."/>
            <person name="Brescovit A.D."/>
            <person name="Santos A.J."/>
        </authorList>
    </citation>
    <scope>NUCLEOTIDE SEQUENCE</scope>
    <source>
        <tissue evidence="1">Shoot tissue taken approximately 20 cm above the soil surface</tissue>
    </source>
</reference>
<dbReference type="AlphaFoldDB" id="A0A0A9FWU1"/>
<name>A0A0A9FWU1_ARUDO</name>
<accession>A0A0A9FWU1</accession>
<reference evidence="1" key="2">
    <citation type="journal article" date="2015" name="Data Brief">
        <title>Shoot transcriptome of the giant reed, Arundo donax.</title>
        <authorList>
            <person name="Barrero R.A."/>
            <person name="Guerrero F.D."/>
            <person name="Moolhuijzen P."/>
            <person name="Goolsby J.A."/>
            <person name="Tidwell J."/>
            <person name="Bellgard S.E."/>
            <person name="Bellgard M.I."/>
        </authorList>
    </citation>
    <scope>NUCLEOTIDE SEQUENCE</scope>
    <source>
        <tissue evidence="1">Shoot tissue taken approximately 20 cm above the soil surface</tissue>
    </source>
</reference>